<evidence type="ECO:0000259" key="6">
    <source>
        <dbReference type="Pfam" id="PF17389"/>
    </source>
</evidence>
<dbReference type="EMBL" id="CP117880">
    <property type="protein sequence ID" value="WDF69081.1"/>
    <property type="molecule type" value="Genomic_DNA"/>
</dbReference>
<evidence type="ECO:0000259" key="7">
    <source>
        <dbReference type="Pfam" id="PF17390"/>
    </source>
</evidence>
<dbReference type="InterPro" id="IPR013783">
    <property type="entry name" value="Ig-like_fold"/>
</dbReference>
<dbReference type="Gene3D" id="2.60.120.260">
    <property type="entry name" value="Galactose-binding domain-like"/>
    <property type="match status" value="2"/>
</dbReference>
<dbReference type="RefSeq" id="WP_274267809.1">
    <property type="nucleotide sequence ID" value="NZ_CP117880.1"/>
</dbReference>
<comment type="catalytic activity">
    <reaction evidence="1">
        <text>Hydrolysis of terminal non-reducing alpha-L-rhamnose residues in alpha-L-rhamnosides.</text>
        <dbReference type="EC" id="3.2.1.40"/>
    </reaction>
</comment>
<feature type="domain" description="Bacterial alpha-L-rhamnosidase N-terminal" evidence="5">
    <location>
        <begin position="172"/>
        <end position="342"/>
    </location>
</feature>
<evidence type="ECO:0000256" key="3">
    <source>
        <dbReference type="ARBA" id="ARBA00022801"/>
    </source>
</evidence>
<dbReference type="Gene3D" id="2.60.420.10">
    <property type="entry name" value="Maltose phosphorylase, domain 3"/>
    <property type="match status" value="1"/>
</dbReference>
<name>A0ABY7WHI6_9SPHI</name>
<organism evidence="8 9">
    <name type="scientific">Sphingobacterium oryzagri</name>
    <dbReference type="NCBI Taxonomy" id="3025669"/>
    <lineage>
        <taxon>Bacteria</taxon>
        <taxon>Pseudomonadati</taxon>
        <taxon>Bacteroidota</taxon>
        <taxon>Sphingobacteriia</taxon>
        <taxon>Sphingobacteriales</taxon>
        <taxon>Sphingobacteriaceae</taxon>
        <taxon>Sphingobacterium</taxon>
    </lineage>
</organism>
<evidence type="ECO:0000256" key="2">
    <source>
        <dbReference type="ARBA" id="ARBA00012652"/>
    </source>
</evidence>
<dbReference type="Pfam" id="PF25788">
    <property type="entry name" value="Ig_Rha78A_N"/>
    <property type="match status" value="1"/>
</dbReference>
<evidence type="ECO:0000313" key="9">
    <source>
        <dbReference type="Proteomes" id="UP001221558"/>
    </source>
</evidence>
<evidence type="ECO:0000313" key="8">
    <source>
        <dbReference type="EMBL" id="WDF69081.1"/>
    </source>
</evidence>
<proteinExistence type="predicted"/>
<dbReference type="Pfam" id="PF05592">
    <property type="entry name" value="Bac_rhamnosid"/>
    <property type="match status" value="1"/>
</dbReference>
<dbReference type="PANTHER" id="PTHR33307">
    <property type="entry name" value="ALPHA-RHAMNOSIDASE (EUROFUNG)"/>
    <property type="match status" value="1"/>
</dbReference>
<gene>
    <name evidence="8" type="ORF">PQ465_01580</name>
</gene>
<dbReference type="PANTHER" id="PTHR33307:SF6">
    <property type="entry name" value="ALPHA-RHAMNOSIDASE (EUROFUNG)-RELATED"/>
    <property type="match status" value="1"/>
</dbReference>
<dbReference type="Gene3D" id="1.50.10.10">
    <property type="match status" value="1"/>
</dbReference>
<dbReference type="PIRSF" id="PIRSF010631">
    <property type="entry name" value="A-rhamnsds"/>
    <property type="match status" value="1"/>
</dbReference>
<feature type="domain" description="Alpha-L-rhamnosidase concanavalin-like" evidence="4">
    <location>
        <begin position="352"/>
        <end position="452"/>
    </location>
</feature>
<dbReference type="Gene3D" id="2.60.40.10">
    <property type="entry name" value="Immunoglobulins"/>
    <property type="match status" value="1"/>
</dbReference>
<dbReference type="InterPro" id="IPR013737">
    <property type="entry name" value="Bac_rhamnosid_N"/>
</dbReference>
<dbReference type="GO" id="GO:0016787">
    <property type="term" value="F:hydrolase activity"/>
    <property type="evidence" value="ECO:0007669"/>
    <property type="project" value="UniProtKB-KW"/>
</dbReference>
<dbReference type="Pfam" id="PF17390">
    <property type="entry name" value="Bac_rhamnosid_C"/>
    <property type="match status" value="1"/>
</dbReference>
<keyword evidence="3 8" id="KW-0378">Hydrolase</keyword>
<dbReference type="InterPro" id="IPR035398">
    <property type="entry name" value="Bac_rhamnosid_C"/>
</dbReference>
<dbReference type="Proteomes" id="UP001221558">
    <property type="component" value="Chromosome"/>
</dbReference>
<dbReference type="Pfam" id="PF17389">
    <property type="entry name" value="Bac_rhamnosid6H"/>
    <property type="match status" value="1"/>
</dbReference>
<dbReference type="InterPro" id="IPR008928">
    <property type="entry name" value="6-hairpin_glycosidase_sf"/>
</dbReference>
<feature type="domain" description="Alpha-L-rhamnosidase C-terminal" evidence="7">
    <location>
        <begin position="804"/>
        <end position="877"/>
    </location>
</feature>
<accession>A0ABY7WHI6</accession>
<keyword evidence="9" id="KW-1185">Reference proteome</keyword>
<dbReference type="InterPro" id="IPR012341">
    <property type="entry name" value="6hp_glycosidase-like_sf"/>
</dbReference>
<sequence length="912" mass="103264">MKRLRYLIIIVFTALTCHVWAAVGVADLRCELLVDPITIDNQQPRLSWKINAEDRDVSQTAYHVLVSSSLANLEKNVGDLWDSGEVASSNSISVYYGGKALQSRQAVFWKVRISTNKGVSAWSSAASWQMGLLYYKDWTGRWIGFDEYFKTDNSATGQVAARYFRKEFTVAKPIKKAMVYVMGLGLYELYLNGKKVGDQVLAPSPTDYTENIKYNVFDVTALLKQGDQALGVLLGNGRFYAMRQAKPYKVKTFGFPKLQLQLILTYADGRTEWVKTDDSWKGTSEGPITANNEYDGERYDARKEWSGWAKAGFDDSQWLKARYVQEPGGQYEAQLNANMKVMKEISPVSVTKKGNGRYVLDFGQNFAGWVKMRVKGHAGTVVGLRFAESLTDSGELFTTNLRDAKATDEYILKGGEEEEWEPRFTYHGFRYVEVDGFPGEVKTSDFTGRVVYDDMATIGSFSSSNTLLNQIHQNAWWSIASNYKGMPVDCPQRNERQPWLGDRPMSAYGESFLFDNTLLYTKWLEDIRLSQQADGAIPDVAPAFWRYYSDNVSWPGTYLFIAEMLFKQTGDIRILKKHYPYMKKWMDYMRVRYMDAEGIIGKDSYGDWCFPPRTIEDGRGKIADKKYPSALISAAYYYHLLGLMERFSKLTDNAADSDTFTSTAAQLKIDFNKKFYHAAGYYGTNSLTDNLLPLYFGLADAQNVDKVAARVVTIVEKENNGHLSTGVVGTQWIMRTLTNIGRADLAYRLATKKTYPSWGYMVENGATSIWELWNGNTAHPKMNSQNHVMMLGDLLIWYYEHLAGIQSGGDAFQSIVMKPSFVEGLDDVDASYESLQGKISSSWKKNKSLLAWHIGIPPNTKATIYVPTSDVANITEGDKKLTQVEGVKYLRKEKDELVLEVGSGNYQFKIKR</sequence>
<reference evidence="8 9" key="1">
    <citation type="submission" date="2023-02" db="EMBL/GenBank/DDBJ databases">
        <title>Genome sequence of Sphingobacterium sp. KACC 22765.</title>
        <authorList>
            <person name="Kim S."/>
            <person name="Heo J."/>
            <person name="Kwon S.-W."/>
        </authorList>
    </citation>
    <scope>NUCLEOTIDE SEQUENCE [LARGE SCALE GENOMIC DNA]</scope>
    <source>
        <strain evidence="8 9">KACC 22765</strain>
    </source>
</reference>
<evidence type="ECO:0000256" key="1">
    <source>
        <dbReference type="ARBA" id="ARBA00001445"/>
    </source>
</evidence>
<dbReference type="InterPro" id="IPR008902">
    <property type="entry name" value="Rhamnosid_concanavalin"/>
</dbReference>
<protein>
    <recommendedName>
        <fullName evidence="2">alpha-L-rhamnosidase</fullName>
        <ecNumber evidence="2">3.2.1.40</ecNumber>
    </recommendedName>
</protein>
<feature type="domain" description="Alpha-L-rhamnosidase six-hairpin glycosidase" evidence="6">
    <location>
        <begin position="458"/>
        <end position="801"/>
    </location>
</feature>
<evidence type="ECO:0000259" key="5">
    <source>
        <dbReference type="Pfam" id="PF08531"/>
    </source>
</evidence>
<dbReference type="InterPro" id="IPR035396">
    <property type="entry name" value="Bac_rhamnosid6H"/>
</dbReference>
<dbReference type="Pfam" id="PF08531">
    <property type="entry name" value="Bac_rhamnosid_N"/>
    <property type="match status" value="1"/>
</dbReference>
<dbReference type="InterPro" id="IPR016007">
    <property type="entry name" value="Alpha_rhamnosid"/>
</dbReference>
<dbReference type="SUPFAM" id="SSF48208">
    <property type="entry name" value="Six-hairpin glycosidases"/>
    <property type="match status" value="1"/>
</dbReference>
<dbReference type="EC" id="3.2.1.40" evidence="2"/>
<evidence type="ECO:0000259" key="4">
    <source>
        <dbReference type="Pfam" id="PF05592"/>
    </source>
</evidence>